<organism evidence="2 3">
    <name type="scientific">Halobellus rarus</name>
    <dbReference type="NCBI Taxonomy" id="1126237"/>
    <lineage>
        <taxon>Archaea</taxon>
        <taxon>Methanobacteriati</taxon>
        <taxon>Methanobacteriota</taxon>
        <taxon>Stenosarchaea group</taxon>
        <taxon>Halobacteria</taxon>
        <taxon>Halobacteriales</taxon>
        <taxon>Haloferacaceae</taxon>
        <taxon>Halobellus</taxon>
    </lineage>
</organism>
<dbReference type="EMBL" id="JBHUDK010000008">
    <property type="protein sequence ID" value="MFD1599360.1"/>
    <property type="molecule type" value="Genomic_DNA"/>
</dbReference>
<dbReference type="RefSeq" id="WP_256422761.1">
    <property type="nucleotide sequence ID" value="NZ_JANHDI010000014.1"/>
</dbReference>
<evidence type="ECO:0000313" key="3">
    <source>
        <dbReference type="Proteomes" id="UP001597085"/>
    </source>
</evidence>
<dbReference type="Proteomes" id="UP001597085">
    <property type="component" value="Unassembled WGS sequence"/>
</dbReference>
<sequence>MTDSEIAVRENGSVTAVELDSLDQNISVDLDHDPPLVGVPEETAVVYETDVDLVDERADDVAADGGMVRDRVSMRQYGLGLQGEQRSTALGIIALAYAASGYIVATSETFAGLVTFAAATLAVYFLFYREESDD</sequence>
<proteinExistence type="predicted"/>
<feature type="transmembrane region" description="Helical" evidence="1">
    <location>
        <begin position="110"/>
        <end position="128"/>
    </location>
</feature>
<keyword evidence="1" id="KW-0812">Transmembrane</keyword>
<keyword evidence="3" id="KW-1185">Reference proteome</keyword>
<keyword evidence="1" id="KW-0472">Membrane</keyword>
<protein>
    <submittedName>
        <fullName evidence="2">Uncharacterized protein</fullName>
    </submittedName>
</protein>
<reference evidence="2 3" key="1">
    <citation type="journal article" date="2019" name="Int. J. Syst. Evol. Microbiol.">
        <title>The Global Catalogue of Microorganisms (GCM) 10K type strain sequencing project: providing services to taxonomists for standard genome sequencing and annotation.</title>
        <authorList>
            <consortium name="The Broad Institute Genomics Platform"/>
            <consortium name="The Broad Institute Genome Sequencing Center for Infectious Disease"/>
            <person name="Wu L."/>
            <person name="Ma J."/>
        </authorList>
    </citation>
    <scope>NUCLEOTIDE SEQUENCE [LARGE SCALE GENOMIC DNA]</scope>
    <source>
        <strain evidence="2 3">CGMCC 1.12121</strain>
    </source>
</reference>
<dbReference type="AlphaFoldDB" id="A0ABD6CMU3"/>
<keyword evidence="1" id="KW-1133">Transmembrane helix</keyword>
<name>A0ABD6CMU3_9EURY</name>
<evidence type="ECO:0000313" key="2">
    <source>
        <dbReference type="EMBL" id="MFD1599360.1"/>
    </source>
</evidence>
<gene>
    <name evidence="2" type="ORF">ACFSBX_10380</name>
</gene>
<feature type="transmembrane region" description="Helical" evidence="1">
    <location>
        <begin position="87"/>
        <end position="104"/>
    </location>
</feature>
<evidence type="ECO:0000256" key="1">
    <source>
        <dbReference type="SAM" id="Phobius"/>
    </source>
</evidence>
<comment type="caution">
    <text evidence="2">The sequence shown here is derived from an EMBL/GenBank/DDBJ whole genome shotgun (WGS) entry which is preliminary data.</text>
</comment>
<accession>A0ABD6CMU3</accession>